<dbReference type="GO" id="GO:0003700">
    <property type="term" value="F:DNA-binding transcription factor activity"/>
    <property type="evidence" value="ECO:0007669"/>
    <property type="project" value="TreeGrafter"/>
</dbReference>
<dbReference type="PANTHER" id="PTHR46797">
    <property type="entry name" value="HTH-TYPE TRANSCRIPTIONAL REGULATOR"/>
    <property type="match status" value="1"/>
</dbReference>
<dbReference type="SUPFAM" id="SSF47413">
    <property type="entry name" value="lambda repressor-like DNA-binding domains"/>
    <property type="match status" value="1"/>
</dbReference>
<evidence type="ECO:0000259" key="2">
    <source>
        <dbReference type="PROSITE" id="PS50943"/>
    </source>
</evidence>
<dbReference type="GO" id="GO:0005829">
    <property type="term" value="C:cytosol"/>
    <property type="evidence" value="ECO:0007669"/>
    <property type="project" value="TreeGrafter"/>
</dbReference>
<gene>
    <name evidence="3" type="ORF">FMM72_16345</name>
</gene>
<dbReference type="SMART" id="SM00530">
    <property type="entry name" value="HTH_XRE"/>
    <property type="match status" value="1"/>
</dbReference>
<dbReference type="InterPro" id="IPR001387">
    <property type="entry name" value="Cro/C1-type_HTH"/>
</dbReference>
<dbReference type="CDD" id="cd00093">
    <property type="entry name" value="HTH_XRE"/>
    <property type="match status" value="1"/>
</dbReference>
<dbReference type="InterPro" id="IPR010982">
    <property type="entry name" value="Lambda_DNA-bd_dom_sf"/>
</dbReference>
<dbReference type="PANTHER" id="PTHR46797:SF1">
    <property type="entry name" value="METHYLPHOSPHONATE SYNTHASE"/>
    <property type="match status" value="1"/>
</dbReference>
<dbReference type="RefSeq" id="WP_162222018.1">
    <property type="nucleotide sequence ID" value="NZ_JANJZM010000011.1"/>
</dbReference>
<dbReference type="AlphaFoldDB" id="A0A845T3T8"/>
<sequence length="75" mass="8818">METEYREQYIRFGLKVQYYRKLLGLTQEAFADKIGRSWSYVSKIESPTRVFGVSMETLFKIADALEVPVSKLFEE</sequence>
<evidence type="ECO:0000313" key="4">
    <source>
        <dbReference type="Proteomes" id="UP000462501"/>
    </source>
</evidence>
<keyword evidence="1" id="KW-0238">DNA-binding</keyword>
<dbReference type="Pfam" id="PF01381">
    <property type="entry name" value="HTH_3"/>
    <property type="match status" value="1"/>
</dbReference>
<organism evidence="3 4">
    <name type="scientific">Anaerotruncus colihominis</name>
    <dbReference type="NCBI Taxonomy" id="169435"/>
    <lineage>
        <taxon>Bacteria</taxon>
        <taxon>Bacillati</taxon>
        <taxon>Bacillota</taxon>
        <taxon>Clostridia</taxon>
        <taxon>Eubacteriales</taxon>
        <taxon>Oscillospiraceae</taxon>
        <taxon>Anaerotruncus</taxon>
    </lineage>
</organism>
<evidence type="ECO:0000256" key="1">
    <source>
        <dbReference type="ARBA" id="ARBA00023125"/>
    </source>
</evidence>
<evidence type="ECO:0000313" key="3">
    <source>
        <dbReference type="EMBL" id="NDO40757.1"/>
    </source>
</evidence>
<accession>A0A845T3T8</accession>
<dbReference type="InterPro" id="IPR050807">
    <property type="entry name" value="TransReg_Diox_bact_type"/>
</dbReference>
<dbReference type="PROSITE" id="PS50943">
    <property type="entry name" value="HTH_CROC1"/>
    <property type="match status" value="1"/>
</dbReference>
<dbReference type="GO" id="GO:0003677">
    <property type="term" value="F:DNA binding"/>
    <property type="evidence" value="ECO:0007669"/>
    <property type="project" value="UniProtKB-KW"/>
</dbReference>
<name>A0A845T3T8_9FIRM</name>
<proteinExistence type="predicted"/>
<feature type="domain" description="HTH cro/C1-type" evidence="2">
    <location>
        <begin position="16"/>
        <end position="72"/>
    </location>
</feature>
<protein>
    <submittedName>
        <fullName evidence="3">Helix-turn-helix transcriptional regulator</fullName>
    </submittedName>
</protein>
<comment type="caution">
    <text evidence="3">The sequence shown here is derived from an EMBL/GenBank/DDBJ whole genome shotgun (WGS) entry which is preliminary data.</text>
</comment>
<reference evidence="3 4" key="1">
    <citation type="submission" date="2019-06" db="EMBL/GenBank/DDBJ databases">
        <title>Draft genome sequences of 15 bacterial species constituting the stable defined intestinal microbiota of the GM15 gnotobiotic mouse model.</title>
        <authorList>
            <person name="Elie C."/>
            <person name="Mathieu A."/>
            <person name="Saliou A."/>
            <person name="Darnaud M."/>
            <person name="Leulier F."/>
            <person name="Tamellini A."/>
        </authorList>
    </citation>
    <scope>NUCLEOTIDE SEQUENCE [LARGE SCALE GENOMIC DNA]</scope>
    <source>
        <strain evidence="3 4">JM4-15</strain>
    </source>
</reference>
<dbReference type="Proteomes" id="UP000462501">
    <property type="component" value="Unassembled WGS sequence"/>
</dbReference>
<dbReference type="Gene3D" id="1.10.260.40">
    <property type="entry name" value="lambda repressor-like DNA-binding domains"/>
    <property type="match status" value="1"/>
</dbReference>
<dbReference type="EMBL" id="VIQT01000024">
    <property type="protein sequence ID" value="NDO40757.1"/>
    <property type="molecule type" value="Genomic_DNA"/>
</dbReference>